<keyword evidence="3" id="KW-0479">Metal-binding</keyword>
<evidence type="ECO:0000256" key="5">
    <source>
        <dbReference type="SAM" id="MobiDB-lite"/>
    </source>
</evidence>
<protein>
    <submittedName>
        <fullName evidence="8">SCO family protein</fullName>
    </submittedName>
</protein>
<feature type="binding site" evidence="3">
    <location>
        <position position="203"/>
    </location>
    <ligand>
        <name>Cu cation</name>
        <dbReference type="ChEBI" id="CHEBI:23378"/>
    </ligand>
</feature>
<comment type="similarity">
    <text evidence="1">Belongs to the SCO1/2 family.</text>
</comment>
<dbReference type="GO" id="GO:0046872">
    <property type="term" value="F:metal ion binding"/>
    <property type="evidence" value="ECO:0007669"/>
    <property type="project" value="UniProtKB-KW"/>
</dbReference>
<accession>A0A9X4AVZ9</accession>
<evidence type="ECO:0000256" key="4">
    <source>
        <dbReference type="PIRSR" id="PIRSR603782-2"/>
    </source>
</evidence>
<feature type="transmembrane region" description="Helical" evidence="6">
    <location>
        <begin position="47"/>
        <end position="66"/>
    </location>
</feature>
<evidence type="ECO:0000313" key="9">
    <source>
        <dbReference type="Proteomes" id="UP001151081"/>
    </source>
</evidence>
<dbReference type="InterPro" id="IPR013766">
    <property type="entry name" value="Thioredoxin_domain"/>
</dbReference>
<organism evidence="8 9">
    <name type="scientific">Polyangium jinanense</name>
    <dbReference type="NCBI Taxonomy" id="2829994"/>
    <lineage>
        <taxon>Bacteria</taxon>
        <taxon>Pseudomonadati</taxon>
        <taxon>Myxococcota</taxon>
        <taxon>Polyangia</taxon>
        <taxon>Polyangiales</taxon>
        <taxon>Polyangiaceae</taxon>
        <taxon>Polyangium</taxon>
    </lineage>
</organism>
<evidence type="ECO:0000256" key="2">
    <source>
        <dbReference type="ARBA" id="ARBA00023008"/>
    </source>
</evidence>
<proteinExistence type="inferred from homology"/>
<keyword evidence="6" id="KW-1133">Transmembrane helix</keyword>
<feature type="domain" description="Thioredoxin" evidence="7">
    <location>
        <begin position="73"/>
        <end position="239"/>
    </location>
</feature>
<feature type="region of interest" description="Disordered" evidence="5">
    <location>
        <begin position="1"/>
        <end position="41"/>
    </location>
</feature>
<dbReference type="AlphaFoldDB" id="A0A9X4AVZ9"/>
<evidence type="ECO:0000313" key="8">
    <source>
        <dbReference type="EMBL" id="MDC3984877.1"/>
    </source>
</evidence>
<dbReference type="SUPFAM" id="SSF52833">
    <property type="entry name" value="Thioredoxin-like"/>
    <property type="match status" value="1"/>
</dbReference>
<dbReference type="EMBL" id="JAGTJJ010000024">
    <property type="protein sequence ID" value="MDC3984877.1"/>
    <property type="molecule type" value="Genomic_DNA"/>
</dbReference>
<dbReference type="PANTHER" id="PTHR12151:SF25">
    <property type="entry name" value="LINALOOL DEHYDRATASE_ISOMERASE DOMAIN-CONTAINING PROTEIN"/>
    <property type="match status" value="1"/>
</dbReference>
<keyword evidence="6" id="KW-0472">Membrane</keyword>
<dbReference type="Pfam" id="PF02630">
    <property type="entry name" value="SCO1-SenC"/>
    <property type="match status" value="1"/>
</dbReference>
<feature type="binding site" evidence="3">
    <location>
        <position position="115"/>
    </location>
    <ligand>
        <name>Cu cation</name>
        <dbReference type="ChEBI" id="CHEBI:23378"/>
    </ligand>
</feature>
<feature type="binding site" evidence="3">
    <location>
        <position position="111"/>
    </location>
    <ligand>
        <name>Cu cation</name>
        <dbReference type="ChEBI" id="CHEBI:23378"/>
    </ligand>
</feature>
<name>A0A9X4AVZ9_9BACT</name>
<dbReference type="InterPro" id="IPR036249">
    <property type="entry name" value="Thioredoxin-like_sf"/>
</dbReference>
<reference evidence="8 9" key="1">
    <citation type="submission" date="2021-04" db="EMBL/GenBank/DDBJ databases">
        <title>Genome analysis of Polyangium sp.</title>
        <authorList>
            <person name="Li Y."/>
            <person name="Wang J."/>
        </authorList>
    </citation>
    <scope>NUCLEOTIDE SEQUENCE [LARGE SCALE GENOMIC DNA]</scope>
    <source>
        <strain evidence="8 9">SDU14</strain>
    </source>
</reference>
<keyword evidence="4" id="KW-1015">Disulfide bond</keyword>
<dbReference type="Gene3D" id="3.40.30.10">
    <property type="entry name" value="Glutaredoxin"/>
    <property type="match status" value="1"/>
</dbReference>
<dbReference type="InterPro" id="IPR003782">
    <property type="entry name" value="SCO1/SenC"/>
</dbReference>
<dbReference type="PROSITE" id="PS51352">
    <property type="entry name" value="THIOREDOXIN_2"/>
    <property type="match status" value="1"/>
</dbReference>
<evidence type="ECO:0000256" key="6">
    <source>
        <dbReference type="SAM" id="Phobius"/>
    </source>
</evidence>
<keyword evidence="6" id="KW-0812">Transmembrane</keyword>
<evidence type="ECO:0000256" key="3">
    <source>
        <dbReference type="PIRSR" id="PIRSR603782-1"/>
    </source>
</evidence>
<sequence>MRGAPPTPHVVTSRVEARGEGGTDAGAAPPQDTRPAASPTPARAKRFPWLVFGIVFVLVLITRIVITPRPSAPKPVLELPAYTLTDHHGKPFGAADLRGKPYIADFVFTSCPSVCPRLTKRMVEVQKRTEDLGDKLHLVTFTVDPENDTPEVLAAYGRKYGADDARWTFLTGPLGEVETVVLRGFKIAMGKKETSEGILEIFHGERLVLVDGEGKIRGFYDADEAGITGIVRDARLLLK</sequence>
<keyword evidence="2 3" id="KW-0186">Copper</keyword>
<dbReference type="CDD" id="cd02968">
    <property type="entry name" value="SCO"/>
    <property type="match status" value="1"/>
</dbReference>
<feature type="disulfide bond" description="Redox-active" evidence="4">
    <location>
        <begin position="111"/>
        <end position="115"/>
    </location>
</feature>
<evidence type="ECO:0000259" key="7">
    <source>
        <dbReference type="PROSITE" id="PS51352"/>
    </source>
</evidence>
<keyword evidence="9" id="KW-1185">Reference proteome</keyword>
<dbReference type="Proteomes" id="UP001151081">
    <property type="component" value="Unassembled WGS sequence"/>
</dbReference>
<evidence type="ECO:0000256" key="1">
    <source>
        <dbReference type="ARBA" id="ARBA00010996"/>
    </source>
</evidence>
<comment type="caution">
    <text evidence="8">The sequence shown here is derived from an EMBL/GenBank/DDBJ whole genome shotgun (WGS) entry which is preliminary data.</text>
</comment>
<dbReference type="PANTHER" id="PTHR12151">
    <property type="entry name" value="ELECTRON TRANSPORT PROTIN SCO1/SENC FAMILY MEMBER"/>
    <property type="match status" value="1"/>
</dbReference>
<gene>
    <name evidence="8" type="ORF">KEG57_30635</name>
</gene>